<gene>
    <name evidence="2" type="ORF">D3Z39_14570</name>
</gene>
<sequence>MSNAASEIADISLSFFSDRCRYLDCQPGDIMEYTPEDEPQPGCSPLDML</sequence>
<dbReference type="Pfam" id="PF13443">
    <property type="entry name" value="HTH_26"/>
    <property type="match status" value="1"/>
</dbReference>
<name>A0A845RMJ6_9FIRM</name>
<dbReference type="InterPro" id="IPR001387">
    <property type="entry name" value="Cro/C1-type_HTH"/>
</dbReference>
<dbReference type="AlphaFoldDB" id="A0A845RMJ6"/>
<evidence type="ECO:0000313" key="3">
    <source>
        <dbReference type="Proteomes" id="UP000446348"/>
    </source>
</evidence>
<comment type="caution">
    <text evidence="2">The sequence shown here is derived from an EMBL/GenBank/DDBJ whole genome shotgun (WGS) entry which is preliminary data.</text>
</comment>
<reference evidence="2 3" key="1">
    <citation type="submission" date="2018-08" db="EMBL/GenBank/DDBJ databases">
        <title>Murine metabolic-syndrome-specific gut microbial biobank.</title>
        <authorList>
            <person name="Liu C."/>
        </authorList>
    </citation>
    <scope>NUCLEOTIDE SEQUENCE [LARGE SCALE GENOMIC DNA]</scope>
    <source>
        <strain evidence="2 3">X69</strain>
    </source>
</reference>
<proteinExistence type="predicted"/>
<dbReference type="Proteomes" id="UP000446348">
    <property type="component" value="Unassembled WGS sequence"/>
</dbReference>
<evidence type="ECO:0000313" key="2">
    <source>
        <dbReference type="EMBL" id="NBI80065.1"/>
    </source>
</evidence>
<organism evidence="2 3">
    <name type="scientific">Anaerotruncus colihominis</name>
    <dbReference type="NCBI Taxonomy" id="169435"/>
    <lineage>
        <taxon>Bacteria</taxon>
        <taxon>Bacillati</taxon>
        <taxon>Bacillota</taxon>
        <taxon>Clostridia</taxon>
        <taxon>Eubacteriales</taxon>
        <taxon>Oscillospiraceae</taxon>
        <taxon>Anaerotruncus</taxon>
    </lineage>
</organism>
<evidence type="ECO:0000259" key="1">
    <source>
        <dbReference type="Pfam" id="PF13443"/>
    </source>
</evidence>
<dbReference type="OrthoDB" id="9805309at2"/>
<feature type="domain" description="HTH cro/C1-type" evidence="1">
    <location>
        <begin position="20"/>
        <end position="36"/>
    </location>
</feature>
<protein>
    <submittedName>
        <fullName evidence="2">XRE family transcriptional regulator</fullName>
    </submittedName>
</protein>
<accession>A0A845RMJ6</accession>
<dbReference type="EMBL" id="QXWZ01000031">
    <property type="protein sequence ID" value="NBI80065.1"/>
    <property type="molecule type" value="Genomic_DNA"/>
</dbReference>